<evidence type="ECO:0008006" key="13">
    <source>
        <dbReference type="Google" id="ProtNLM"/>
    </source>
</evidence>
<proteinExistence type="inferred from homology"/>
<dbReference type="AlphaFoldDB" id="A0AAV6UQ39"/>
<evidence type="ECO:0000313" key="11">
    <source>
        <dbReference type="EMBL" id="KAG8185690.1"/>
    </source>
</evidence>
<keyword evidence="8" id="KW-0325">Glycoprotein</keyword>
<name>A0AAV6UQ39_9ARAC</name>
<evidence type="ECO:0000256" key="10">
    <source>
        <dbReference type="SAM" id="SignalP"/>
    </source>
</evidence>
<evidence type="ECO:0000256" key="7">
    <source>
        <dbReference type="ARBA" id="ARBA00023136"/>
    </source>
</evidence>
<reference evidence="11 12" key="1">
    <citation type="journal article" date="2022" name="Nat. Ecol. Evol.">
        <title>A masculinizing supergene underlies an exaggerated male reproductive morph in a spider.</title>
        <authorList>
            <person name="Hendrickx F."/>
            <person name="De Corte Z."/>
            <person name="Sonet G."/>
            <person name="Van Belleghem S.M."/>
            <person name="Kostlbacher S."/>
            <person name="Vangestel C."/>
        </authorList>
    </citation>
    <scope>NUCLEOTIDE SEQUENCE [LARGE SCALE GENOMIC DNA]</scope>
    <source>
        <strain evidence="11">W744_W776</strain>
    </source>
</reference>
<dbReference type="EMBL" id="JAFNEN010000326">
    <property type="protein sequence ID" value="KAG8185690.1"/>
    <property type="molecule type" value="Genomic_DNA"/>
</dbReference>
<evidence type="ECO:0000313" key="12">
    <source>
        <dbReference type="Proteomes" id="UP000827092"/>
    </source>
</evidence>
<evidence type="ECO:0000256" key="1">
    <source>
        <dbReference type="ARBA" id="ARBA00004614"/>
    </source>
</evidence>
<evidence type="ECO:0000256" key="5">
    <source>
        <dbReference type="ARBA" id="ARBA00022989"/>
    </source>
</evidence>
<comment type="caution">
    <text evidence="11">The sequence shown here is derived from an EMBL/GenBank/DDBJ whole genome shotgun (WGS) entry which is preliminary data.</text>
</comment>
<sequence>MFRTHLCLFSILCLFFIKSISCAALEHFLRGVPVCESQCERKVPDASTSLQKACSEGCRLFPVIGLAKDERDSNKTVKLCESACSEAFTNGTFASACNLGCRAYPSYRGHENDVKTLHLLLPLAYVRSAYNSMAHHVKQFISTSWTVYLNEDSGKMVVVQSSPKVMESVEYSVSNNDLSLKDYQQPGVWQEGVRVGWMECLSHQSGIPRWLLVVVLMGFIVALMWLCLATAVTAPNQYINASKKKDMGYILICEPNNELKSSLLPVPEETEEAPPLPPKISLI</sequence>
<protein>
    <recommendedName>
        <fullName evidence="13">Transmembrane protein 59</fullName>
    </recommendedName>
</protein>
<evidence type="ECO:0000256" key="9">
    <source>
        <dbReference type="SAM" id="Phobius"/>
    </source>
</evidence>
<evidence type="ECO:0000256" key="2">
    <source>
        <dbReference type="ARBA" id="ARBA00009643"/>
    </source>
</evidence>
<feature type="transmembrane region" description="Helical" evidence="9">
    <location>
        <begin position="210"/>
        <end position="234"/>
    </location>
</feature>
<accession>A0AAV6UQ39</accession>
<keyword evidence="7 9" id="KW-0472">Membrane</keyword>
<keyword evidence="12" id="KW-1185">Reference proteome</keyword>
<evidence type="ECO:0000256" key="4">
    <source>
        <dbReference type="ARBA" id="ARBA00022729"/>
    </source>
</evidence>
<organism evidence="11 12">
    <name type="scientific">Oedothorax gibbosus</name>
    <dbReference type="NCBI Taxonomy" id="931172"/>
    <lineage>
        <taxon>Eukaryota</taxon>
        <taxon>Metazoa</taxon>
        <taxon>Ecdysozoa</taxon>
        <taxon>Arthropoda</taxon>
        <taxon>Chelicerata</taxon>
        <taxon>Arachnida</taxon>
        <taxon>Araneae</taxon>
        <taxon>Araneomorphae</taxon>
        <taxon>Entelegynae</taxon>
        <taxon>Araneoidea</taxon>
        <taxon>Linyphiidae</taxon>
        <taxon>Erigoninae</taxon>
        <taxon>Oedothorax</taxon>
    </lineage>
</organism>
<dbReference type="GO" id="GO:0000139">
    <property type="term" value="C:Golgi membrane"/>
    <property type="evidence" value="ECO:0007669"/>
    <property type="project" value="UniProtKB-SubCell"/>
</dbReference>
<evidence type="ECO:0000256" key="8">
    <source>
        <dbReference type="ARBA" id="ARBA00023180"/>
    </source>
</evidence>
<feature type="chain" id="PRO_5043395033" description="Transmembrane protein 59" evidence="10">
    <location>
        <begin position="23"/>
        <end position="283"/>
    </location>
</feature>
<dbReference type="PANTHER" id="PTHR28652:SF2">
    <property type="entry name" value="TRANSMEMBRANE PROTEIN 59-LIKE PROTEIN"/>
    <property type="match status" value="1"/>
</dbReference>
<keyword evidence="3 9" id="KW-0812">Transmembrane</keyword>
<comment type="similarity">
    <text evidence="2">Belongs to the TMEM59 family.</text>
</comment>
<dbReference type="InterPro" id="IPR022065">
    <property type="entry name" value="Uncharacterised_TMEM59"/>
</dbReference>
<dbReference type="Pfam" id="PF12280">
    <property type="entry name" value="BSMAP"/>
    <property type="match status" value="1"/>
</dbReference>
<evidence type="ECO:0000256" key="3">
    <source>
        <dbReference type="ARBA" id="ARBA00022692"/>
    </source>
</evidence>
<keyword evidence="6" id="KW-0333">Golgi apparatus</keyword>
<evidence type="ECO:0000256" key="6">
    <source>
        <dbReference type="ARBA" id="ARBA00023034"/>
    </source>
</evidence>
<keyword evidence="4 10" id="KW-0732">Signal</keyword>
<dbReference type="Proteomes" id="UP000827092">
    <property type="component" value="Unassembled WGS sequence"/>
</dbReference>
<feature type="signal peptide" evidence="10">
    <location>
        <begin position="1"/>
        <end position="22"/>
    </location>
</feature>
<keyword evidence="5 9" id="KW-1133">Transmembrane helix</keyword>
<comment type="subcellular location">
    <subcellularLocation>
        <location evidence="1">Golgi apparatus membrane</location>
        <topology evidence="1">Single-pass type I membrane protein</topology>
    </subcellularLocation>
</comment>
<dbReference type="PANTHER" id="PTHR28652">
    <property type="entry name" value="TRANSMEMBRANE PROTEIN 59-LIKE PROTEIN"/>
    <property type="match status" value="1"/>
</dbReference>
<gene>
    <name evidence="11" type="ORF">JTE90_003229</name>
</gene>